<evidence type="ECO:0000313" key="1">
    <source>
        <dbReference type="EMBL" id="KAA0187792.1"/>
    </source>
</evidence>
<gene>
    <name evidence="1" type="ORF">FBUS_00463</name>
</gene>
<comment type="caution">
    <text evidence="1">The sequence shown here is derived from an EMBL/GenBank/DDBJ whole genome shotgun (WGS) entry which is preliminary data.</text>
</comment>
<evidence type="ECO:0000313" key="2">
    <source>
        <dbReference type="Proteomes" id="UP000728185"/>
    </source>
</evidence>
<dbReference type="OrthoDB" id="6280186at2759"/>
<proteinExistence type="predicted"/>
<sequence>MSRKSLPRKSETGKLPDLVECEWPAADQLFIPRDLNSDNVKLALNWCTPPEHVIPKCPACGCRQIPTECTPKCVNYETVKEKEQRDSYMGYLHSFSGPCTCEAARTSRLVSIVPCCGEPVACDCNGTNVCLASVPVVNGTEGFCSCTSVVKVLEPCVQPPGSPQPAEPVKCDCCLPQMEPYYTVSSPAHYVHGQRSASCHCEPCKALSNSCPIPCPSYPGN</sequence>
<dbReference type="AlphaFoldDB" id="A0A8E0RMG0"/>
<keyword evidence="2" id="KW-1185">Reference proteome</keyword>
<protein>
    <submittedName>
        <fullName evidence="1">Uncharacterized protein</fullName>
    </submittedName>
</protein>
<name>A0A8E0RMG0_9TREM</name>
<organism evidence="1 2">
    <name type="scientific">Fasciolopsis buskii</name>
    <dbReference type="NCBI Taxonomy" id="27845"/>
    <lineage>
        <taxon>Eukaryota</taxon>
        <taxon>Metazoa</taxon>
        <taxon>Spiralia</taxon>
        <taxon>Lophotrochozoa</taxon>
        <taxon>Platyhelminthes</taxon>
        <taxon>Trematoda</taxon>
        <taxon>Digenea</taxon>
        <taxon>Plagiorchiida</taxon>
        <taxon>Echinostomata</taxon>
        <taxon>Echinostomatoidea</taxon>
        <taxon>Fasciolidae</taxon>
        <taxon>Fasciolopsis</taxon>
    </lineage>
</organism>
<reference evidence="1" key="1">
    <citation type="submission" date="2019-05" db="EMBL/GenBank/DDBJ databases">
        <title>Annotation for the trematode Fasciolopsis buski.</title>
        <authorList>
            <person name="Choi Y.-J."/>
        </authorList>
    </citation>
    <scope>NUCLEOTIDE SEQUENCE</scope>
    <source>
        <strain evidence="1">HT</strain>
        <tissue evidence="1">Whole worm</tissue>
    </source>
</reference>
<dbReference type="EMBL" id="LUCM01008873">
    <property type="protein sequence ID" value="KAA0187792.1"/>
    <property type="molecule type" value="Genomic_DNA"/>
</dbReference>
<accession>A0A8E0RMG0</accession>
<dbReference type="Proteomes" id="UP000728185">
    <property type="component" value="Unassembled WGS sequence"/>
</dbReference>